<protein>
    <recommendedName>
        <fullName evidence="4">Phosphodiester glycosidase domain-containing protein</fullName>
    </recommendedName>
</protein>
<proteinExistence type="predicted"/>
<accession>A0ABQ5VSU9</accession>
<comment type="caution">
    <text evidence="2">The sequence shown here is derived from an EMBL/GenBank/DDBJ whole genome shotgun (WGS) entry which is preliminary data.</text>
</comment>
<evidence type="ECO:0000256" key="1">
    <source>
        <dbReference type="SAM" id="SignalP"/>
    </source>
</evidence>
<evidence type="ECO:0000313" key="3">
    <source>
        <dbReference type="Proteomes" id="UP001156694"/>
    </source>
</evidence>
<feature type="chain" id="PRO_5046181573" description="Phosphodiester glycosidase domain-containing protein" evidence="1">
    <location>
        <begin position="26"/>
        <end position="250"/>
    </location>
</feature>
<dbReference type="Proteomes" id="UP001156694">
    <property type="component" value="Unassembled WGS sequence"/>
</dbReference>
<keyword evidence="1" id="KW-0732">Signal</keyword>
<evidence type="ECO:0008006" key="4">
    <source>
        <dbReference type="Google" id="ProtNLM"/>
    </source>
</evidence>
<reference evidence="3" key="1">
    <citation type="journal article" date="2019" name="Int. J. Syst. Evol. Microbiol.">
        <title>The Global Catalogue of Microorganisms (GCM) 10K type strain sequencing project: providing services to taxonomists for standard genome sequencing and annotation.</title>
        <authorList>
            <consortium name="The Broad Institute Genomics Platform"/>
            <consortium name="The Broad Institute Genome Sequencing Center for Infectious Disease"/>
            <person name="Wu L."/>
            <person name="Ma J."/>
        </authorList>
    </citation>
    <scope>NUCLEOTIDE SEQUENCE [LARGE SCALE GENOMIC DNA]</scope>
    <source>
        <strain evidence="3">NBRC 110140</strain>
    </source>
</reference>
<feature type="signal peptide" evidence="1">
    <location>
        <begin position="1"/>
        <end position="25"/>
    </location>
</feature>
<name>A0ABQ5VSU9_9RHOB</name>
<gene>
    <name evidence="2" type="ORF">GCM10007939_07880</name>
</gene>
<dbReference type="RefSeq" id="WP_284376303.1">
    <property type="nucleotide sequence ID" value="NZ_BSNN01000002.1"/>
</dbReference>
<keyword evidence="3" id="KW-1185">Reference proteome</keyword>
<dbReference type="EMBL" id="BSNN01000002">
    <property type="protein sequence ID" value="GLQ34505.1"/>
    <property type="molecule type" value="Genomic_DNA"/>
</dbReference>
<organism evidence="2 3">
    <name type="scientific">Amylibacter marinus</name>
    <dbReference type="NCBI Taxonomy" id="1475483"/>
    <lineage>
        <taxon>Bacteria</taxon>
        <taxon>Pseudomonadati</taxon>
        <taxon>Pseudomonadota</taxon>
        <taxon>Alphaproteobacteria</taxon>
        <taxon>Rhodobacterales</taxon>
        <taxon>Paracoccaceae</taxon>
        <taxon>Amylibacter</taxon>
    </lineage>
</organism>
<sequence>MKKLLIYTLGIIGVALPLAPISASAEGCPAREAVSLYHSCAFPAQMTLRFMPLDMELKSRDFLAVTGAYSSGDRYGVEGLAMNKGQMISRRFQGWDGILIVDAQGVPEIHNTNSVHFEGRVYNLKTQPDRRDFTALAQTTGASVIQSHLLISDGALDLQQVEPARRFIRRMAFQDAHGWGIFETEKPMTLYEAAVQIQEDLNPYMALNLDMGAYNYCRMRRSDQVDSCGNLYVTPDKLTNLLVLSLPETH</sequence>
<evidence type="ECO:0000313" key="2">
    <source>
        <dbReference type="EMBL" id="GLQ34505.1"/>
    </source>
</evidence>